<dbReference type="Gene3D" id="1.10.1470.10">
    <property type="entry name" value="YjbJ"/>
    <property type="match status" value="1"/>
</dbReference>
<evidence type="ECO:0000313" key="5">
    <source>
        <dbReference type="Proteomes" id="UP000527616"/>
    </source>
</evidence>
<evidence type="ECO:0000256" key="2">
    <source>
        <dbReference type="SAM" id="MobiDB-lite"/>
    </source>
</evidence>
<dbReference type="InterPro" id="IPR008462">
    <property type="entry name" value="CsbD"/>
</dbReference>
<dbReference type="Proteomes" id="UP000527616">
    <property type="component" value="Unassembled WGS sequence"/>
</dbReference>
<protein>
    <submittedName>
        <fullName evidence="4">Uncharacterized protein YjbJ (UPF0337 family)</fullName>
    </submittedName>
</protein>
<dbReference type="InterPro" id="IPR036629">
    <property type="entry name" value="YjbJ_sf"/>
</dbReference>
<gene>
    <name evidence="4" type="ORF">GGQ54_000933</name>
</gene>
<proteinExistence type="inferred from homology"/>
<dbReference type="AlphaFoldDB" id="A0A7Z0D7L0"/>
<keyword evidence="5" id="KW-1185">Reference proteome</keyword>
<comment type="caution">
    <text evidence="4">The sequence shown here is derived from an EMBL/GenBank/DDBJ whole genome shotgun (WGS) entry which is preliminary data.</text>
</comment>
<feature type="region of interest" description="Disordered" evidence="2">
    <location>
        <begin position="23"/>
        <end position="69"/>
    </location>
</feature>
<name>A0A7Z0D7L0_9ACTN</name>
<sequence>MGIGDRIQNAAEDAIGKAKEAVGDLTDNDKLKAEGKVDQGKADVKNFGEDVKDKAGEARDSFENRRDQH</sequence>
<evidence type="ECO:0000259" key="3">
    <source>
        <dbReference type="Pfam" id="PF05532"/>
    </source>
</evidence>
<dbReference type="Pfam" id="PF05532">
    <property type="entry name" value="CsbD"/>
    <property type="match status" value="1"/>
</dbReference>
<evidence type="ECO:0000256" key="1">
    <source>
        <dbReference type="ARBA" id="ARBA00009129"/>
    </source>
</evidence>
<reference evidence="4 5" key="1">
    <citation type="submission" date="2020-07" db="EMBL/GenBank/DDBJ databases">
        <title>Sequencing the genomes of 1000 actinobacteria strains.</title>
        <authorList>
            <person name="Klenk H.-P."/>
        </authorList>
    </citation>
    <scope>NUCLEOTIDE SEQUENCE [LARGE SCALE GENOMIC DNA]</scope>
    <source>
        <strain evidence="4 5">DSM 103164</strain>
    </source>
</reference>
<organism evidence="4 5">
    <name type="scientific">Naumannella cuiyingiana</name>
    <dbReference type="NCBI Taxonomy" id="1347891"/>
    <lineage>
        <taxon>Bacteria</taxon>
        <taxon>Bacillati</taxon>
        <taxon>Actinomycetota</taxon>
        <taxon>Actinomycetes</taxon>
        <taxon>Propionibacteriales</taxon>
        <taxon>Propionibacteriaceae</taxon>
        <taxon>Naumannella</taxon>
    </lineage>
</organism>
<dbReference type="SUPFAM" id="SSF69047">
    <property type="entry name" value="Hypothetical protein YjbJ"/>
    <property type="match status" value="1"/>
</dbReference>
<evidence type="ECO:0000313" key="4">
    <source>
        <dbReference type="EMBL" id="NYI70373.1"/>
    </source>
</evidence>
<feature type="domain" description="CsbD-like" evidence="3">
    <location>
        <begin position="5"/>
        <end position="55"/>
    </location>
</feature>
<dbReference type="RefSeq" id="WP_179444340.1">
    <property type="nucleotide sequence ID" value="NZ_JACBZS010000001.1"/>
</dbReference>
<dbReference type="EMBL" id="JACBZS010000001">
    <property type="protein sequence ID" value="NYI70373.1"/>
    <property type="molecule type" value="Genomic_DNA"/>
</dbReference>
<accession>A0A7Z0D7L0</accession>
<comment type="similarity">
    <text evidence="1">Belongs to the UPF0337 (CsbD) family.</text>
</comment>